<reference evidence="2 3" key="1">
    <citation type="submission" date="2016-06" db="EMBL/GenBank/DDBJ databases">
        <title>Evolution of pathogenesis and genome organization in the Tremellales.</title>
        <authorList>
            <person name="Cuomo C."/>
            <person name="Litvintseva A."/>
            <person name="Heitman J."/>
            <person name="Chen Y."/>
            <person name="Sun S."/>
            <person name="Springer D."/>
            <person name="Dromer F."/>
            <person name="Young S."/>
            <person name="Zeng Q."/>
            <person name="Chapman S."/>
            <person name="Gujja S."/>
            <person name="Saif S."/>
            <person name="Birren B."/>
        </authorList>
    </citation>
    <scope>NUCLEOTIDE SEQUENCE [LARGE SCALE GENOMIC DNA]</scope>
    <source>
        <strain evidence="2 3">CBS 6273</strain>
    </source>
</reference>
<dbReference type="AlphaFoldDB" id="A0A1E3KA76"/>
<comment type="caution">
    <text evidence="2">The sequence shown here is derived from an EMBL/GenBank/DDBJ whole genome shotgun (WGS) entry which is preliminary data.</text>
</comment>
<dbReference type="Proteomes" id="UP000095149">
    <property type="component" value="Unassembled WGS sequence"/>
</dbReference>
<name>A0A1E3KA76_9TREE</name>
<proteinExistence type="predicted"/>
<evidence type="ECO:0000313" key="3">
    <source>
        <dbReference type="Proteomes" id="UP000095149"/>
    </source>
</evidence>
<gene>
    <name evidence="2" type="ORF">I350_02244</name>
</gene>
<organism evidence="2 3">
    <name type="scientific">Cryptococcus amylolentus CBS 6273</name>
    <dbReference type="NCBI Taxonomy" id="1296118"/>
    <lineage>
        <taxon>Eukaryota</taxon>
        <taxon>Fungi</taxon>
        <taxon>Dikarya</taxon>
        <taxon>Basidiomycota</taxon>
        <taxon>Agaricomycotina</taxon>
        <taxon>Tremellomycetes</taxon>
        <taxon>Tremellales</taxon>
        <taxon>Cryptococcaceae</taxon>
        <taxon>Cryptococcus</taxon>
    </lineage>
</organism>
<sequence>MVNDAAYIPFQRRFVSETQGTCPTHTSEHDSTRLRTALLDSPNMSLIQLERDSPMVYVRTTALLADFASSNKSGAVAGRWVTPESRRAVEGGLEIGVWKAQTTKEMEERETRKIKRLAPESQEGKECVGAGAGERARRKRGWLVGPSGRRAVNQSTV</sequence>
<evidence type="ECO:0000313" key="2">
    <source>
        <dbReference type="EMBL" id="ODO10019.1"/>
    </source>
</evidence>
<accession>A0A1E3KA76</accession>
<feature type="region of interest" description="Disordered" evidence="1">
    <location>
        <begin position="138"/>
        <end position="157"/>
    </location>
</feature>
<protein>
    <submittedName>
        <fullName evidence="2">Uncharacterized protein</fullName>
    </submittedName>
</protein>
<dbReference type="EMBL" id="MEKH01000003">
    <property type="protein sequence ID" value="ODO10019.1"/>
    <property type="molecule type" value="Genomic_DNA"/>
</dbReference>
<evidence type="ECO:0000256" key="1">
    <source>
        <dbReference type="SAM" id="MobiDB-lite"/>
    </source>
</evidence>